<keyword evidence="2" id="KW-1185">Reference proteome</keyword>
<dbReference type="SUPFAM" id="SSF55469">
    <property type="entry name" value="FMN-dependent nitroreductase-like"/>
    <property type="match status" value="1"/>
</dbReference>
<comment type="caution">
    <text evidence="1">The sequence shown here is derived from an EMBL/GenBank/DDBJ whole genome shotgun (WGS) entry which is preliminary data.</text>
</comment>
<reference evidence="1 2" key="1">
    <citation type="submission" date="2017-07" db="EMBL/GenBank/DDBJ databases">
        <title>Amycolatopsis alba DSM 44262 Genome sequencing and assembly.</title>
        <authorList>
            <person name="Kaur N."/>
            <person name="Mayilraj S."/>
        </authorList>
    </citation>
    <scope>NUCLEOTIDE SEQUENCE [LARGE SCALE GENOMIC DNA]</scope>
    <source>
        <strain evidence="1 2">DSM 44262</strain>
    </source>
</reference>
<dbReference type="InterPro" id="IPR000415">
    <property type="entry name" value="Nitroreductase-like"/>
</dbReference>
<name>A0A229RFH4_AMYAL</name>
<gene>
    <name evidence="1" type="ORF">CFP75_31150</name>
</gene>
<dbReference type="OrthoDB" id="3628559at2"/>
<accession>A0A229RFH4</accession>
<dbReference type="RefSeq" id="WP_020635422.1">
    <property type="nucleotide sequence ID" value="NZ_KB913032.1"/>
</dbReference>
<dbReference type="AlphaFoldDB" id="A0A229RFH4"/>
<sequence length="270" mass="28966">MSGSLRTAVPAHVWSAEEKRILVGAARLAARRWLGDEWILSLRGDTVDLFEKPRDTHWLRDRGGRARLIACGAALAHLELTVRVLGWSPLVDLSADLLALDRVARIKASVRTRPEAGDFARFGAMSGRVSKPLPPSLAEWSRRVAKECTSGGVHVGSLTPRGVRALPKVGGQIGRRAAPEIEDRAETWSAFVVGGETEARPHLVRAGAVTQRLRLAAAEHGLRSCTLTEPFDAPEVRGALVGLGAAAGLPQLVVIVRKHQGTPAEKGHTS</sequence>
<dbReference type="Gene3D" id="3.40.109.10">
    <property type="entry name" value="NADH Oxidase"/>
    <property type="match status" value="1"/>
</dbReference>
<dbReference type="Proteomes" id="UP000215563">
    <property type="component" value="Unassembled WGS sequence"/>
</dbReference>
<evidence type="ECO:0000313" key="2">
    <source>
        <dbReference type="Proteomes" id="UP000215563"/>
    </source>
</evidence>
<dbReference type="GO" id="GO:0016491">
    <property type="term" value="F:oxidoreductase activity"/>
    <property type="evidence" value="ECO:0007669"/>
    <property type="project" value="InterPro"/>
</dbReference>
<evidence type="ECO:0000313" key="1">
    <source>
        <dbReference type="EMBL" id="OXM45406.1"/>
    </source>
</evidence>
<dbReference type="EMBL" id="NMQU01000104">
    <property type="protein sequence ID" value="OXM45406.1"/>
    <property type="molecule type" value="Genomic_DNA"/>
</dbReference>
<protein>
    <submittedName>
        <fullName evidence="1">Uncharacterized protein</fullName>
    </submittedName>
</protein>
<organism evidence="1 2">
    <name type="scientific">Amycolatopsis alba DSM 44262</name>
    <dbReference type="NCBI Taxonomy" id="1125972"/>
    <lineage>
        <taxon>Bacteria</taxon>
        <taxon>Bacillati</taxon>
        <taxon>Actinomycetota</taxon>
        <taxon>Actinomycetes</taxon>
        <taxon>Pseudonocardiales</taxon>
        <taxon>Pseudonocardiaceae</taxon>
        <taxon>Amycolatopsis</taxon>
    </lineage>
</organism>
<proteinExistence type="predicted"/>